<reference evidence="2 3" key="1">
    <citation type="journal article" date="2012" name="Science">
        <title>The Paleozoic origin of enzymatic lignin decomposition reconstructed from 31 fungal genomes.</title>
        <authorList>
            <person name="Floudas D."/>
            <person name="Binder M."/>
            <person name="Riley R."/>
            <person name="Barry K."/>
            <person name="Blanchette R.A."/>
            <person name="Henrissat B."/>
            <person name="Martinez A.T."/>
            <person name="Otillar R."/>
            <person name="Spatafora J.W."/>
            <person name="Yadav J.S."/>
            <person name="Aerts A."/>
            <person name="Benoit I."/>
            <person name="Boyd A."/>
            <person name="Carlson A."/>
            <person name="Copeland A."/>
            <person name="Coutinho P.M."/>
            <person name="de Vries R.P."/>
            <person name="Ferreira P."/>
            <person name="Findley K."/>
            <person name="Foster B."/>
            <person name="Gaskell J."/>
            <person name="Glotzer D."/>
            <person name="Gorecki P."/>
            <person name="Heitman J."/>
            <person name="Hesse C."/>
            <person name="Hori C."/>
            <person name="Igarashi K."/>
            <person name="Jurgens J.A."/>
            <person name="Kallen N."/>
            <person name="Kersten P."/>
            <person name="Kohler A."/>
            <person name="Kuees U."/>
            <person name="Kumar T.K.A."/>
            <person name="Kuo A."/>
            <person name="LaButti K."/>
            <person name="Larrondo L.F."/>
            <person name="Lindquist E."/>
            <person name="Ling A."/>
            <person name="Lombard V."/>
            <person name="Lucas S."/>
            <person name="Lundell T."/>
            <person name="Martin R."/>
            <person name="McLaughlin D.J."/>
            <person name="Morgenstern I."/>
            <person name="Morin E."/>
            <person name="Murat C."/>
            <person name="Nagy L.G."/>
            <person name="Nolan M."/>
            <person name="Ohm R.A."/>
            <person name="Patyshakuliyeva A."/>
            <person name="Rokas A."/>
            <person name="Ruiz-Duenas F.J."/>
            <person name="Sabat G."/>
            <person name="Salamov A."/>
            <person name="Samejima M."/>
            <person name="Schmutz J."/>
            <person name="Slot J.C."/>
            <person name="St John F."/>
            <person name="Stenlid J."/>
            <person name="Sun H."/>
            <person name="Sun S."/>
            <person name="Syed K."/>
            <person name="Tsang A."/>
            <person name="Wiebenga A."/>
            <person name="Young D."/>
            <person name="Pisabarro A."/>
            <person name="Eastwood D.C."/>
            <person name="Martin F."/>
            <person name="Cullen D."/>
            <person name="Grigoriev I.V."/>
            <person name="Hibbett D.S."/>
        </authorList>
    </citation>
    <scope>NUCLEOTIDE SEQUENCE</scope>
    <source>
        <strain evidence="3">FP-58527</strain>
    </source>
</reference>
<proteinExistence type="predicted"/>
<protein>
    <submittedName>
        <fullName evidence="2">NAD-binding protein</fullName>
    </submittedName>
</protein>
<evidence type="ECO:0000313" key="3">
    <source>
        <dbReference type="Proteomes" id="UP000015241"/>
    </source>
</evidence>
<dbReference type="EMBL" id="KE504227">
    <property type="protein sequence ID" value="EPS94640.1"/>
    <property type="molecule type" value="Genomic_DNA"/>
</dbReference>
<dbReference type="FunCoup" id="S8EYJ5">
    <property type="interactions" value="128"/>
</dbReference>
<dbReference type="InterPro" id="IPR036291">
    <property type="entry name" value="NAD(P)-bd_dom_sf"/>
</dbReference>
<evidence type="ECO:0000256" key="1">
    <source>
        <dbReference type="ARBA" id="ARBA00022857"/>
    </source>
</evidence>
<dbReference type="PANTHER" id="PTHR45458:SF3">
    <property type="entry name" value="CHAIN DEHYDROGENASE (ATSC), PUTATIVE-RELATED"/>
    <property type="match status" value="1"/>
</dbReference>
<dbReference type="InterPro" id="IPR052184">
    <property type="entry name" value="SDR_enzymes"/>
</dbReference>
<dbReference type="SUPFAM" id="SSF51735">
    <property type="entry name" value="NAD(P)-binding Rossmann-fold domains"/>
    <property type="match status" value="1"/>
</dbReference>
<dbReference type="CDD" id="cd05325">
    <property type="entry name" value="carb_red_sniffer_like_SDR_c"/>
    <property type="match status" value="1"/>
</dbReference>
<dbReference type="eggNOG" id="KOG1611">
    <property type="taxonomic scope" value="Eukaryota"/>
</dbReference>
<sequence>MPSFLVVGGSRGLGLSFVEELLKEPSNFVVATARDLARSPGLVQLTETYSKDRLAVLLLDLAQKDTVSKAGADAAALLPHGLDHLIHNSAINLRPVGPFEEIDLDQLEEELRINTIAPIHVVRTFLPLIRKSTASERKITFISSGLASVENGYFWAGLSEGYSVSKAALNMVVRKWGTALKNEGINVIAIQPGYVDTDMGRDLSVWIQEHAAWVPKMSPTESAAQCLKVAREAKLEDAVAFYGFDGTRVPW</sequence>
<keyword evidence="3" id="KW-1185">Reference proteome</keyword>
<dbReference type="Gene3D" id="3.40.50.720">
    <property type="entry name" value="NAD(P)-binding Rossmann-like Domain"/>
    <property type="match status" value="1"/>
</dbReference>
<dbReference type="InterPro" id="IPR020904">
    <property type="entry name" value="Sc_DH/Rdtase_CS"/>
</dbReference>
<dbReference type="InParanoid" id="S8EYJ5"/>
<keyword evidence="1" id="KW-0521">NADP</keyword>
<dbReference type="PRINTS" id="PR00081">
    <property type="entry name" value="GDHRDH"/>
</dbReference>
<dbReference type="HOGENOM" id="CLU_010194_9_0_1"/>
<dbReference type="InterPro" id="IPR002347">
    <property type="entry name" value="SDR_fam"/>
</dbReference>
<gene>
    <name evidence="2" type="ORF">FOMPIDRAFT_63134</name>
</gene>
<evidence type="ECO:0000313" key="2">
    <source>
        <dbReference type="EMBL" id="EPS94640.1"/>
    </source>
</evidence>
<name>S8EYJ5_FOMSC</name>
<dbReference type="AlphaFoldDB" id="S8EYJ5"/>
<organism evidence="2 3">
    <name type="scientific">Fomitopsis schrenkii</name>
    <name type="common">Brown rot fungus</name>
    <dbReference type="NCBI Taxonomy" id="2126942"/>
    <lineage>
        <taxon>Eukaryota</taxon>
        <taxon>Fungi</taxon>
        <taxon>Dikarya</taxon>
        <taxon>Basidiomycota</taxon>
        <taxon>Agaricomycotina</taxon>
        <taxon>Agaricomycetes</taxon>
        <taxon>Polyporales</taxon>
        <taxon>Fomitopsis</taxon>
    </lineage>
</organism>
<dbReference type="Proteomes" id="UP000015241">
    <property type="component" value="Unassembled WGS sequence"/>
</dbReference>
<dbReference type="OrthoDB" id="9876299at2759"/>
<dbReference type="PROSITE" id="PS00061">
    <property type="entry name" value="ADH_SHORT"/>
    <property type="match status" value="1"/>
</dbReference>
<dbReference type="Pfam" id="PF00106">
    <property type="entry name" value="adh_short"/>
    <property type="match status" value="1"/>
</dbReference>
<dbReference type="GO" id="GO:0016616">
    <property type="term" value="F:oxidoreductase activity, acting on the CH-OH group of donors, NAD or NADP as acceptor"/>
    <property type="evidence" value="ECO:0007669"/>
    <property type="project" value="TreeGrafter"/>
</dbReference>
<accession>S8EYJ5</accession>
<dbReference type="PANTHER" id="PTHR45458">
    <property type="entry name" value="SHORT-CHAIN DEHYDROGENASE/REDUCTASE SDR"/>
    <property type="match status" value="1"/>
</dbReference>